<dbReference type="RefSeq" id="WP_194137735.1">
    <property type="nucleotide sequence ID" value="NZ_JADFFK010000034.1"/>
</dbReference>
<evidence type="ECO:0000256" key="5">
    <source>
        <dbReference type="ARBA" id="ARBA00023277"/>
    </source>
</evidence>
<comment type="caution">
    <text evidence="6">The sequence shown here is derived from an EMBL/GenBank/DDBJ whole genome shotgun (WGS) entry which is preliminary data.</text>
</comment>
<accession>A0ABR9XA26</accession>
<keyword evidence="4 6" id="KW-0456">Lyase</keyword>
<evidence type="ECO:0000313" key="6">
    <source>
        <dbReference type="EMBL" id="MBE9640464.1"/>
    </source>
</evidence>
<gene>
    <name evidence="6" type="primary">eda</name>
    <name evidence="6" type="ORF">IQ782_26785</name>
</gene>
<comment type="pathway">
    <text evidence="1">Carbohydrate acid metabolism.</text>
</comment>
<dbReference type="PANTHER" id="PTHR30246:SF1">
    <property type="entry name" value="2-DEHYDRO-3-DEOXY-6-PHOSPHOGALACTONATE ALDOLASE-RELATED"/>
    <property type="match status" value="1"/>
</dbReference>
<proteinExistence type="inferred from homology"/>
<keyword evidence="5" id="KW-0119">Carbohydrate metabolism</keyword>
<comment type="similarity">
    <text evidence="2">Belongs to the KHG/KDPG aldolase family.</text>
</comment>
<evidence type="ECO:0000256" key="1">
    <source>
        <dbReference type="ARBA" id="ARBA00004761"/>
    </source>
</evidence>
<dbReference type="Pfam" id="PF01081">
    <property type="entry name" value="Aldolase"/>
    <property type="match status" value="1"/>
</dbReference>
<dbReference type="SUPFAM" id="SSF51569">
    <property type="entry name" value="Aldolase"/>
    <property type="match status" value="1"/>
</dbReference>
<dbReference type="Gene3D" id="3.20.20.70">
    <property type="entry name" value="Aldolase class I"/>
    <property type="match status" value="1"/>
</dbReference>
<organism evidence="6 7">
    <name type="scientific">Salipiger mangrovisoli</name>
    <dbReference type="NCBI Taxonomy" id="2865933"/>
    <lineage>
        <taxon>Bacteria</taxon>
        <taxon>Pseudomonadati</taxon>
        <taxon>Pseudomonadota</taxon>
        <taxon>Alphaproteobacteria</taxon>
        <taxon>Rhodobacterales</taxon>
        <taxon>Roseobacteraceae</taxon>
        <taxon>Salipiger</taxon>
    </lineage>
</organism>
<dbReference type="InterPro" id="IPR000887">
    <property type="entry name" value="Aldlse_KDPG_KHG"/>
</dbReference>
<evidence type="ECO:0000256" key="3">
    <source>
        <dbReference type="ARBA" id="ARBA00011233"/>
    </source>
</evidence>
<dbReference type="Proteomes" id="UP000607796">
    <property type="component" value="Unassembled WGS sequence"/>
</dbReference>
<dbReference type="GO" id="GO:0008675">
    <property type="term" value="F:2-dehydro-3-deoxy-phosphogluconate aldolase activity"/>
    <property type="evidence" value="ECO:0007669"/>
    <property type="project" value="UniProtKB-EC"/>
</dbReference>
<dbReference type="EC" id="4.1.3.16" evidence="6"/>
<evidence type="ECO:0000256" key="4">
    <source>
        <dbReference type="ARBA" id="ARBA00023239"/>
    </source>
</evidence>
<dbReference type="CDD" id="cd00452">
    <property type="entry name" value="KDPG_aldolase"/>
    <property type="match status" value="1"/>
</dbReference>
<sequence length="211" mass="22422">MKADELKNALEAVRVVPVIDPKCQDQCLSAVDALVAGGATTIEITLRSELAIDTLRACRLRHPDIILGAGSVMDPMTYDIAVEAGADFTISPGRCSDLESYTAGKNVAHVPGVVTPSEIIEARKSGQRLLKFYPSEAAGGASALKDLGRIFPDVMMMPSGGIKRSMLAGYSSLPGVLSVGGSWMYADGGEYLGPEEIREAMTSSIEEMRRL</sequence>
<dbReference type="GO" id="GO:0008700">
    <property type="term" value="F:(R,S)-4-hydroxy-2-oxoglutarate aldolase activity"/>
    <property type="evidence" value="ECO:0007669"/>
    <property type="project" value="UniProtKB-EC"/>
</dbReference>
<dbReference type="InterPro" id="IPR013785">
    <property type="entry name" value="Aldolase_TIM"/>
</dbReference>
<dbReference type="EMBL" id="JADFFK010000034">
    <property type="protein sequence ID" value="MBE9640464.1"/>
    <property type="molecule type" value="Genomic_DNA"/>
</dbReference>
<dbReference type="NCBIfam" id="TIGR01182">
    <property type="entry name" value="eda"/>
    <property type="match status" value="1"/>
</dbReference>
<protein>
    <submittedName>
        <fullName evidence="6">Bifunctional 4-hydroxy-2-oxoglutarate aldolase/2-dehydro-3-deoxy-phosphogluconate aldolase</fullName>
        <ecNumber evidence="6">4.1.2.14</ecNumber>
        <ecNumber evidence="6">4.1.3.16</ecNumber>
    </submittedName>
</protein>
<name>A0ABR9XA26_9RHOB</name>
<dbReference type="EC" id="4.1.2.14" evidence="6"/>
<dbReference type="PANTHER" id="PTHR30246">
    <property type="entry name" value="2-KETO-3-DEOXY-6-PHOSPHOGLUCONATE ALDOLASE"/>
    <property type="match status" value="1"/>
</dbReference>
<evidence type="ECO:0000256" key="2">
    <source>
        <dbReference type="ARBA" id="ARBA00006906"/>
    </source>
</evidence>
<comment type="subunit">
    <text evidence="3">Homotrimer.</text>
</comment>
<reference evidence="6 7" key="1">
    <citation type="journal article" date="2021" name="Int. J. Syst. Evol. Microbiol.">
        <title>Salipiger mangrovisoli sp. nov., isolated from mangrove soil and the proposal for the reclassification of Paraphaeobacter pallidus as Salipiger pallidus comb. nov.</title>
        <authorList>
            <person name="Du J."/>
            <person name="Liu Y."/>
            <person name="Pei T."/>
            <person name="Deng M.R."/>
            <person name="Zhu H."/>
        </authorList>
    </citation>
    <scope>NUCLEOTIDE SEQUENCE [LARGE SCALE GENOMIC DNA]</scope>
    <source>
        <strain evidence="6 7">6D45A</strain>
    </source>
</reference>
<keyword evidence="7" id="KW-1185">Reference proteome</keyword>
<evidence type="ECO:0000313" key="7">
    <source>
        <dbReference type="Proteomes" id="UP000607796"/>
    </source>
</evidence>